<feature type="non-terminal residue" evidence="1">
    <location>
        <position position="1"/>
    </location>
</feature>
<gene>
    <name evidence="1" type="ORF">AYBTSS11_LOCUS24538</name>
</gene>
<organism evidence="1 2">
    <name type="scientific">Sphenostylis stenocarpa</name>
    <dbReference type="NCBI Taxonomy" id="92480"/>
    <lineage>
        <taxon>Eukaryota</taxon>
        <taxon>Viridiplantae</taxon>
        <taxon>Streptophyta</taxon>
        <taxon>Embryophyta</taxon>
        <taxon>Tracheophyta</taxon>
        <taxon>Spermatophyta</taxon>
        <taxon>Magnoliopsida</taxon>
        <taxon>eudicotyledons</taxon>
        <taxon>Gunneridae</taxon>
        <taxon>Pentapetalae</taxon>
        <taxon>rosids</taxon>
        <taxon>fabids</taxon>
        <taxon>Fabales</taxon>
        <taxon>Fabaceae</taxon>
        <taxon>Papilionoideae</taxon>
        <taxon>50 kb inversion clade</taxon>
        <taxon>NPAAA clade</taxon>
        <taxon>indigoferoid/millettioid clade</taxon>
        <taxon>Phaseoleae</taxon>
        <taxon>Sphenostylis</taxon>
    </lineage>
</organism>
<evidence type="ECO:0000313" key="1">
    <source>
        <dbReference type="EMBL" id="CAJ1972489.1"/>
    </source>
</evidence>
<proteinExistence type="predicted"/>
<evidence type="ECO:0000313" key="2">
    <source>
        <dbReference type="Proteomes" id="UP001189624"/>
    </source>
</evidence>
<name>A0AA86VUW0_9FABA</name>
<accession>A0AA86VUW0</accession>
<keyword evidence="2" id="KW-1185">Reference proteome</keyword>
<feature type="non-terminal residue" evidence="1">
    <location>
        <position position="63"/>
    </location>
</feature>
<dbReference type="Proteomes" id="UP001189624">
    <property type="component" value="Chromosome 8"/>
</dbReference>
<protein>
    <submittedName>
        <fullName evidence="1">Uncharacterized protein</fullName>
    </submittedName>
</protein>
<dbReference type="AlphaFoldDB" id="A0AA86VUW0"/>
<dbReference type="EMBL" id="OY731405">
    <property type="protein sequence ID" value="CAJ1972489.1"/>
    <property type="molecule type" value="Genomic_DNA"/>
</dbReference>
<reference evidence="1" key="1">
    <citation type="submission" date="2023-10" db="EMBL/GenBank/DDBJ databases">
        <authorList>
            <person name="Domelevo Entfellner J.-B."/>
        </authorList>
    </citation>
    <scope>NUCLEOTIDE SEQUENCE</scope>
</reference>
<sequence>LHGFRIGPRQCERAFLCVVAIQMDRAGPLLWGTSLPSRCRLVMLVKPLRQCDKQHMCVVKTGE</sequence>